<proteinExistence type="predicted"/>
<accession>A0A6N8EXN1</accession>
<dbReference type="Pfam" id="PF08361">
    <property type="entry name" value="TetR_C_2"/>
    <property type="match status" value="1"/>
</dbReference>
<evidence type="ECO:0000256" key="2">
    <source>
        <dbReference type="ARBA" id="ARBA00023015"/>
    </source>
</evidence>
<evidence type="ECO:0000313" key="8">
    <source>
        <dbReference type="Proteomes" id="UP000442469"/>
    </source>
</evidence>
<keyword evidence="2" id="KW-0805">Transcription regulation</keyword>
<name>A0A6N8EXN1_PAEMA</name>
<gene>
    <name evidence="7" type="ORF">GNQ08_14095</name>
</gene>
<evidence type="ECO:0000256" key="4">
    <source>
        <dbReference type="ARBA" id="ARBA00023163"/>
    </source>
</evidence>
<dbReference type="PROSITE" id="PS50977">
    <property type="entry name" value="HTH_TETR_2"/>
    <property type="match status" value="1"/>
</dbReference>
<feature type="domain" description="HTH tetR-type" evidence="6">
    <location>
        <begin position="13"/>
        <end position="73"/>
    </location>
</feature>
<dbReference type="InterPro" id="IPR036271">
    <property type="entry name" value="Tet_transcr_reg_TetR-rel_C_sf"/>
</dbReference>
<keyword evidence="4" id="KW-0804">Transcription</keyword>
<dbReference type="Proteomes" id="UP000442469">
    <property type="component" value="Unassembled WGS sequence"/>
</dbReference>
<dbReference type="Gene3D" id="1.10.10.60">
    <property type="entry name" value="Homeodomain-like"/>
    <property type="match status" value="1"/>
</dbReference>
<dbReference type="Pfam" id="PF00440">
    <property type="entry name" value="TetR_N"/>
    <property type="match status" value="1"/>
</dbReference>
<evidence type="ECO:0000259" key="6">
    <source>
        <dbReference type="PROSITE" id="PS50977"/>
    </source>
</evidence>
<dbReference type="GO" id="GO:0003677">
    <property type="term" value="F:DNA binding"/>
    <property type="evidence" value="ECO:0007669"/>
    <property type="project" value="UniProtKB-UniRule"/>
</dbReference>
<dbReference type="RefSeq" id="WP_036624022.1">
    <property type="nucleotide sequence ID" value="NZ_JAQCVN010000003.1"/>
</dbReference>
<evidence type="ECO:0000256" key="5">
    <source>
        <dbReference type="PROSITE-ProRule" id="PRU00335"/>
    </source>
</evidence>
<dbReference type="PANTHER" id="PTHR43479">
    <property type="entry name" value="ACREF/ENVCD OPERON REPRESSOR-RELATED"/>
    <property type="match status" value="1"/>
</dbReference>
<comment type="caution">
    <text evidence="7">The sequence shown here is derived from an EMBL/GenBank/DDBJ whole genome shotgun (WGS) entry which is preliminary data.</text>
</comment>
<dbReference type="OrthoDB" id="9812484at2"/>
<dbReference type="PRINTS" id="PR00455">
    <property type="entry name" value="HTHTETR"/>
</dbReference>
<reference evidence="7 8" key="1">
    <citation type="submission" date="2019-11" db="EMBL/GenBank/DDBJ databases">
        <title>Draft genome sequences of five Paenibacillus species of dairy origin.</title>
        <authorList>
            <person name="Olajide A.M."/>
            <person name="Chen S."/>
            <person name="Lapointe G."/>
        </authorList>
    </citation>
    <scope>NUCLEOTIDE SEQUENCE [LARGE SCALE GENOMIC DNA]</scope>
    <source>
        <strain evidence="7 8">3CT49</strain>
    </source>
</reference>
<dbReference type="SUPFAM" id="SSF46689">
    <property type="entry name" value="Homeodomain-like"/>
    <property type="match status" value="1"/>
</dbReference>
<dbReference type="SUPFAM" id="SSF48498">
    <property type="entry name" value="Tetracyclin repressor-like, C-terminal domain"/>
    <property type="match status" value="1"/>
</dbReference>
<feature type="DNA-binding region" description="H-T-H motif" evidence="5">
    <location>
        <begin position="36"/>
        <end position="55"/>
    </location>
</feature>
<dbReference type="Gene3D" id="1.10.357.10">
    <property type="entry name" value="Tetracycline Repressor, domain 2"/>
    <property type="match status" value="1"/>
</dbReference>
<keyword evidence="3 5" id="KW-0238">DNA-binding</keyword>
<sequence length="212" mass="23704">MALPEEAYSGKSMERRRELLSIAVELFAKNGYHKTKISDIVRQAGVAQGTFYWHFKSKEAIALEIIANGREEISKVISQGYRTHSGTVVDMVQASEALLKNLFRFASANRYLMELLLGSGASDEAIRQAASEARIEMEQAFRRNIERAMELGMLPQTIDPKLRAAMLMSLIEGMIARWLFGPQAPESPLSDITLDEISAQTARFEFFGLLGI</sequence>
<evidence type="ECO:0000256" key="1">
    <source>
        <dbReference type="ARBA" id="ARBA00022491"/>
    </source>
</evidence>
<protein>
    <submittedName>
        <fullName evidence="7">TetR family transcriptional regulator</fullName>
    </submittedName>
</protein>
<evidence type="ECO:0000313" key="7">
    <source>
        <dbReference type="EMBL" id="MUG23530.1"/>
    </source>
</evidence>
<dbReference type="EMBL" id="WNZZ01000009">
    <property type="protein sequence ID" value="MUG23530.1"/>
    <property type="molecule type" value="Genomic_DNA"/>
</dbReference>
<dbReference type="AlphaFoldDB" id="A0A6N8EXN1"/>
<organism evidence="7 8">
    <name type="scientific">Paenibacillus macerans</name>
    <name type="common">Bacillus macerans</name>
    <dbReference type="NCBI Taxonomy" id="44252"/>
    <lineage>
        <taxon>Bacteria</taxon>
        <taxon>Bacillati</taxon>
        <taxon>Bacillota</taxon>
        <taxon>Bacilli</taxon>
        <taxon>Bacillales</taxon>
        <taxon>Paenibacillaceae</taxon>
        <taxon>Paenibacillus</taxon>
    </lineage>
</organism>
<keyword evidence="1" id="KW-0678">Repressor</keyword>
<dbReference type="PANTHER" id="PTHR43479:SF11">
    <property type="entry name" value="ACREF_ENVCD OPERON REPRESSOR-RELATED"/>
    <property type="match status" value="1"/>
</dbReference>
<evidence type="ECO:0000256" key="3">
    <source>
        <dbReference type="ARBA" id="ARBA00023125"/>
    </source>
</evidence>
<dbReference type="InterPro" id="IPR009057">
    <property type="entry name" value="Homeodomain-like_sf"/>
</dbReference>
<dbReference type="InterPro" id="IPR050624">
    <property type="entry name" value="HTH-type_Tx_Regulator"/>
</dbReference>
<dbReference type="InterPro" id="IPR001647">
    <property type="entry name" value="HTH_TetR"/>
</dbReference>
<dbReference type="InterPro" id="IPR013572">
    <property type="entry name" value="Tscrpt_reg_MAATS_C"/>
</dbReference>